<evidence type="ECO:0000259" key="3">
    <source>
        <dbReference type="Pfam" id="PF00588"/>
    </source>
</evidence>
<evidence type="ECO:0000313" key="6">
    <source>
        <dbReference type="Proteomes" id="UP000617743"/>
    </source>
</evidence>
<dbReference type="SUPFAM" id="SSF55315">
    <property type="entry name" value="L30e-like"/>
    <property type="match status" value="1"/>
</dbReference>
<dbReference type="Pfam" id="PF22655">
    <property type="entry name" value="SpoU_sub_bind_like"/>
    <property type="match status" value="1"/>
</dbReference>
<evidence type="ECO:0000256" key="1">
    <source>
        <dbReference type="ARBA" id="ARBA00022603"/>
    </source>
</evidence>
<evidence type="ECO:0000313" key="5">
    <source>
        <dbReference type="EMBL" id="GGW96544.1"/>
    </source>
</evidence>
<keyword evidence="2" id="KW-0808">Transferase</keyword>
<dbReference type="InterPro" id="IPR029064">
    <property type="entry name" value="Ribosomal_eL30-like_sf"/>
</dbReference>
<dbReference type="InterPro" id="IPR051259">
    <property type="entry name" value="rRNA_Methyltransferase"/>
</dbReference>
<organism evidence="5 6">
    <name type="scientific">Streptomyces lomondensis</name>
    <dbReference type="NCBI Taxonomy" id="68229"/>
    <lineage>
        <taxon>Bacteria</taxon>
        <taxon>Bacillati</taxon>
        <taxon>Actinomycetota</taxon>
        <taxon>Actinomycetes</taxon>
        <taxon>Kitasatosporales</taxon>
        <taxon>Streptomycetaceae</taxon>
        <taxon>Streptomyces</taxon>
    </lineage>
</organism>
<evidence type="ECO:0000259" key="4">
    <source>
        <dbReference type="Pfam" id="PF22655"/>
    </source>
</evidence>
<feature type="domain" description="tRNA/rRNA methyltransferase SpoU type" evidence="3">
    <location>
        <begin position="120"/>
        <end position="263"/>
    </location>
</feature>
<dbReference type="Gene3D" id="3.40.1280.10">
    <property type="match status" value="1"/>
</dbReference>
<dbReference type="InterPro" id="IPR029028">
    <property type="entry name" value="Alpha/beta_knot_MTases"/>
</dbReference>
<reference evidence="6" key="1">
    <citation type="journal article" date="2019" name="Int. J. Syst. Evol. Microbiol.">
        <title>The Global Catalogue of Microorganisms (GCM) 10K type strain sequencing project: providing services to taxonomists for standard genome sequencing and annotation.</title>
        <authorList>
            <consortium name="The Broad Institute Genomics Platform"/>
            <consortium name="The Broad Institute Genome Sequencing Center for Infectious Disease"/>
            <person name="Wu L."/>
            <person name="Ma J."/>
        </authorList>
    </citation>
    <scope>NUCLEOTIDE SEQUENCE [LARGE SCALE GENOMIC DNA]</scope>
    <source>
        <strain evidence="6">JCM 4866</strain>
    </source>
</reference>
<dbReference type="SUPFAM" id="SSF75217">
    <property type="entry name" value="alpha/beta knot"/>
    <property type="match status" value="1"/>
</dbReference>
<sequence>MAVQRISTRNARFQQLQTLLNNRTKRGRAKEFLVQGVRPITMAVEHGWTVRSLLYDASRPLSRWAEDLLHRVGAERVAMAPQLLAELSEKADGAAEVIAVVEMAPDSLSRIKVHDDFLGLVFDRPTQPGNIGSIVRSADAFGADGLIVTGHAADPYDPKSVRASTGSLFAVPVVRSQSHHEVMEWLEKERGQGRPVAVVGTDENGDAEASEFDLTQPVLLLIGNETAGLSAAWRELCDHVISIPMTGSASSLNASNAASVVLYEARRQRLAKQRARS</sequence>
<keyword evidence="1 5" id="KW-0489">Methyltransferase</keyword>
<evidence type="ECO:0000256" key="2">
    <source>
        <dbReference type="ARBA" id="ARBA00022679"/>
    </source>
</evidence>
<dbReference type="InterPro" id="IPR001537">
    <property type="entry name" value="SpoU_MeTrfase"/>
</dbReference>
<dbReference type="InterPro" id="IPR054578">
    <property type="entry name" value="SpoU_sub_bind-like_N"/>
</dbReference>
<dbReference type="EMBL" id="BMWC01000003">
    <property type="protein sequence ID" value="GGW96544.1"/>
    <property type="molecule type" value="Genomic_DNA"/>
</dbReference>
<dbReference type="GO" id="GO:0008168">
    <property type="term" value="F:methyltransferase activity"/>
    <property type="evidence" value="ECO:0007669"/>
    <property type="project" value="UniProtKB-KW"/>
</dbReference>
<dbReference type="Gene3D" id="3.30.1330.30">
    <property type="match status" value="1"/>
</dbReference>
<comment type="caution">
    <text evidence="5">The sequence shown here is derived from an EMBL/GenBank/DDBJ whole genome shotgun (WGS) entry which is preliminary data.</text>
</comment>
<feature type="domain" description="SpoU L30e-like N-terminal" evidence="4">
    <location>
        <begin position="10"/>
        <end position="99"/>
    </location>
</feature>
<dbReference type="Proteomes" id="UP000617743">
    <property type="component" value="Unassembled WGS sequence"/>
</dbReference>
<dbReference type="PANTHER" id="PTHR43191:SF2">
    <property type="entry name" value="RRNA METHYLTRANSFERASE 3, MITOCHONDRIAL"/>
    <property type="match status" value="1"/>
</dbReference>
<proteinExistence type="predicted"/>
<dbReference type="Pfam" id="PF00588">
    <property type="entry name" value="SpoU_methylase"/>
    <property type="match status" value="1"/>
</dbReference>
<dbReference type="CDD" id="cd18107">
    <property type="entry name" value="SpoU-like_AviRb"/>
    <property type="match status" value="1"/>
</dbReference>
<protein>
    <submittedName>
        <fullName evidence="5">rRNA methyltransferase</fullName>
    </submittedName>
</protein>
<dbReference type="RefSeq" id="WP_190050495.1">
    <property type="nucleotide sequence ID" value="NZ_BMWC01000003.1"/>
</dbReference>
<dbReference type="InterPro" id="IPR029026">
    <property type="entry name" value="tRNA_m1G_MTases_N"/>
</dbReference>
<keyword evidence="6" id="KW-1185">Reference proteome</keyword>
<accession>A0ABQ2X342</accession>
<gene>
    <name evidence="5" type="ORF">GCM10010383_27840</name>
</gene>
<dbReference type="GO" id="GO:0032259">
    <property type="term" value="P:methylation"/>
    <property type="evidence" value="ECO:0007669"/>
    <property type="project" value="UniProtKB-KW"/>
</dbReference>
<name>A0ABQ2X342_9ACTN</name>
<dbReference type="PANTHER" id="PTHR43191">
    <property type="entry name" value="RRNA METHYLTRANSFERASE 3"/>
    <property type="match status" value="1"/>
</dbReference>